<evidence type="ECO:0000259" key="2">
    <source>
        <dbReference type="Pfam" id="PF14534"/>
    </source>
</evidence>
<sequence length="174" mass="19460">MAFQHAKCRVRPKKQTIVAISLLSLAFATAVGENTGKPADIKQIQQLQKRYVASIDGADLALVDQVWSHSPDVIFVEPLGTERGLLQVEGFVRNTFGKMFSKRNLQLENPSIHVYGDTAWSEMTWTFDATLRDGEKPLVTKGRETRVLRKENGAWHIIAIHYSGLPVNGKLQGF</sequence>
<dbReference type="Proteomes" id="UP000000343">
    <property type="component" value="Plasmid pACIX905"/>
</dbReference>
<dbReference type="KEGG" id="acm:AciX9_4695"/>
<dbReference type="InterPro" id="IPR032710">
    <property type="entry name" value="NTF2-like_dom_sf"/>
</dbReference>
<dbReference type="Pfam" id="PF14534">
    <property type="entry name" value="DUF4440"/>
    <property type="match status" value="1"/>
</dbReference>
<keyword evidence="1" id="KW-0732">Signal</keyword>
<evidence type="ECO:0000313" key="4">
    <source>
        <dbReference type="Proteomes" id="UP000000343"/>
    </source>
</evidence>
<feature type="domain" description="DUF4440" evidence="2">
    <location>
        <begin position="44"/>
        <end position="157"/>
    </location>
</feature>
<dbReference type="HOGENOM" id="CLU_130417_1_0_0"/>
<evidence type="ECO:0000256" key="1">
    <source>
        <dbReference type="SAM" id="SignalP"/>
    </source>
</evidence>
<proteinExistence type="predicted"/>
<evidence type="ECO:0000313" key="3">
    <source>
        <dbReference type="EMBL" id="ADW71622.1"/>
    </source>
</evidence>
<dbReference type="Gene3D" id="3.10.450.50">
    <property type="match status" value="1"/>
</dbReference>
<organism evidence="4">
    <name type="scientific">Granulicella tundricola (strain ATCC BAA-1859 / DSM 23138 / MP5ACTX9)</name>
    <dbReference type="NCBI Taxonomy" id="1198114"/>
    <lineage>
        <taxon>Bacteria</taxon>
        <taxon>Pseudomonadati</taxon>
        <taxon>Acidobacteriota</taxon>
        <taxon>Terriglobia</taxon>
        <taxon>Terriglobales</taxon>
        <taxon>Acidobacteriaceae</taxon>
        <taxon>Granulicella</taxon>
    </lineage>
</organism>
<dbReference type="AlphaFoldDB" id="E8X838"/>
<keyword evidence="3" id="KW-0614">Plasmid</keyword>
<name>E8X838_GRATM</name>
<accession>E8X838</accession>
<dbReference type="InterPro" id="IPR027843">
    <property type="entry name" value="DUF4440"/>
</dbReference>
<protein>
    <recommendedName>
        <fullName evidence="2">DUF4440 domain-containing protein</fullName>
    </recommendedName>
</protein>
<dbReference type="RefSeq" id="WP_013573340.1">
    <property type="nucleotide sequence ID" value="NC_015060.1"/>
</dbReference>
<keyword evidence="4" id="KW-1185">Reference proteome</keyword>
<reference evidence="4" key="1">
    <citation type="submission" date="2011-01" db="EMBL/GenBank/DDBJ databases">
        <title>Complete sequence of plasmid5 of Acidobacterium sp. MP5ACTX9.</title>
        <authorList>
            <consortium name="US DOE Joint Genome Institute"/>
            <person name="Lucas S."/>
            <person name="Copeland A."/>
            <person name="Lapidus A."/>
            <person name="Cheng J.-F."/>
            <person name="Goodwin L."/>
            <person name="Pitluck S."/>
            <person name="Teshima H."/>
            <person name="Detter J.C."/>
            <person name="Han C."/>
            <person name="Tapia R."/>
            <person name="Land M."/>
            <person name="Hauser L."/>
            <person name="Kyrpides N."/>
            <person name="Ivanova N."/>
            <person name="Ovchinnikova G."/>
            <person name="Pagani I."/>
            <person name="Rawat S.R."/>
            <person name="Mannisto M."/>
            <person name="Haggblom M.M."/>
            <person name="Woyke T."/>
        </authorList>
    </citation>
    <scope>NUCLEOTIDE SEQUENCE [LARGE SCALE GENOMIC DNA]</scope>
    <source>
        <strain evidence="4">MP5ACTX9</strain>
        <plasmid evidence="4">Plasmid pACIX905</plasmid>
    </source>
</reference>
<dbReference type="EMBL" id="CP002485">
    <property type="protein sequence ID" value="ADW71622.1"/>
    <property type="molecule type" value="Genomic_DNA"/>
</dbReference>
<feature type="signal peptide" evidence="1">
    <location>
        <begin position="1"/>
        <end position="30"/>
    </location>
</feature>
<geneLocation type="plasmid" evidence="3 4">
    <name>pACIX905</name>
</geneLocation>
<feature type="chain" id="PRO_5003234495" description="DUF4440 domain-containing protein" evidence="1">
    <location>
        <begin position="31"/>
        <end position="174"/>
    </location>
</feature>
<gene>
    <name evidence="3" type="ordered locus">AciX9_4695</name>
</gene>
<dbReference type="SUPFAM" id="SSF54427">
    <property type="entry name" value="NTF2-like"/>
    <property type="match status" value="1"/>
</dbReference>